<feature type="domain" description="HhH-GPD" evidence="5">
    <location>
        <begin position="58"/>
        <end position="210"/>
    </location>
</feature>
<organism evidence="6 7">
    <name type="scientific">Aquisalinus luteolus</name>
    <dbReference type="NCBI Taxonomy" id="1566827"/>
    <lineage>
        <taxon>Bacteria</taxon>
        <taxon>Pseudomonadati</taxon>
        <taxon>Pseudomonadota</taxon>
        <taxon>Alphaproteobacteria</taxon>
        <taxon>Parvularculales</taxon>
        <taxon>Parvularculaceae</taxon>
        <taxon>Aquisalinus</taxon>
    </lineage>
</organism>
<evidence type="ECO:0000256" key="4">
    <source>
        <dbReference type="ARBA" id="ARBA00023204"/>
    </source>
</evidence>
<dbReference type="GO" id="GO:0032993">
    <property type="term" value="C:protein-DNA complex"/>
    <property type="evidence" value="ECO:0007669"/>
    <property type="project" value="TreeGrafter"/>
</dbReference>
<comment type="caution">
    <text evidence="6">The sequence shown here is derived from an EMBL/GenBank/DDBJ whole genome shotgun (WGS) entry which is preliminary data.</text>
</comment>
<evidence type="ECO:0000313" key="6">
    <source>
        <dbReference type="EMBL" id="GGI00642.1"/>
    </source>
</evidence>
<dbReference type="EMBL" id="BMGZ01000003">
    <property type="protein sequence ID" value="GGI00642.1"/>
    <property type="molecule type" value="Genomic_DNA"/>
</dbReference>
<proteinExistence type="predicted"/>
<keyword evidence="4" id="KW-0234">DNA repair</keyword>
<accession>A0A8J3A3N8</accession>
<dbReference type="PANTHER" id="PTHR43003">
    <property type="entry name" value="DNA-3-METHYLADENINE GLYCOSYLASE"/>
    <property type="match status" value="1"/>
</dbReference>
<dbReference type="SMART" id="SM00478">
    <property type="entry name" value="ENDO3c"/>
    <property type="match status" value="1"/>
</dbReference>
<protein>
    <recommendedName>
        <fullName evidence="2">DNA-3-methyladenine glycosylase II</fullName>
        <ecNumber evidence="2">3.2.2.21</ecNumber>
    </recommendedName>
</protein>
<evidence type="ECO:0000313" key="7">
    <source>
        <dbReference type="Proteomes" id="UP000621856"/>
    </source>
</evidence>
<keyword evidence="3" id="KW-0227">DNA damage</keyword>
<evidence type="ECO:0000256" key="2">
    <source>
        <dbReference type="ARBA" id="ARBA00012000"/>
    </source>
</evidence>
<dbReference type="Gene3D" id="1.10.1670.40">
    <property type="match status" value="1"/>
</dbReference>
<dbReference type="Proteomes" id="UP000621856">
    <property type="component" value="Unassembled WGS sequence"/>
</dbReference>
<dbReference type="CDD" id="cd00056">
    <property type="entry name" value="ENDO3c"/>
    <property type="match status" value="1"/>
</dbReference>
<dbReference type="SUPFAM" id="SSF48150">
    <property type="entry name" value="DNA-glycosylase"/>
    <property type="match status" value="1"/>
</dbReference>
<dbReference type="PANTHER" id="PTHR43003:SF5">
    <property type="entry name" value="DNA-3-METHYLADENINE GLYCOSYLASE"/>
    <property type="match status" value="1"/>
</dbReference>
<dbReference type="GO" id="GO:0032131">
    <property type="term" value="F:alkylated DNA binding"/>
    <property type="evidence" value="ECO:0007669"/>
    <property type="project" value="TreeGrafter"/>
</dbReference>
<dbReference type="InterPro" id="IPR051912">
    <property type="entry name" value="Alkylbase_DNA_Glycosylase/TA"/>
</dbReference>
<dbReference type="AlphaFoldDB" id="A0A8J3A3N8"/>
<sequence length="218" mass="23672">MPVTRQVRELNVFADVSTACVDLANRSAPLARALKEINGKPHIRRRPGGYPGLFRVIVEQQVSVPSAQAILARCDARLGEVSPEQVLGLSEDDLRACGLSGPKIRYVKAVATAIADRALDLGGLDKLDNKDAAAQLTAIKGIGPWTAAIYLLFCEGRADIWPRGDVALLAAYAAATGFSEKPPMKEFDAMAEDWHPWRGIAAHILWTYYAKLRGRAPI</sequence>
<gene>
    <name evidence="6" type="ORF">GCM10011355_29420</name>
</gene>
<dbReference type="InterPro" id="IPR011257">
    <property type="entry name" value="DNA_glycosylase"/>
</dbReference>
<dbReference type="Pfam" id="PF00730">
    <property type="entry name" value="HhH-GPD"/>
    <property type="match status" value="1"/>
</dbReference>
<dbReference type="GO" id="GO:0043916">
    <property type="term" value="F:DNA-7-methylguanine glycosylase activity"/>
    <property type="evidence" value="ECO:0007669"/>
    <property type="project" value="TreeGrafter"/>
</dbReference>
<dbReference type="Gene3D" id="1.10.340.30">
    <property type="entry name" value="Hypothetical protein, domain 2"/>
    <property type="match status" value="1"/>
</dbReference>
<name>A0A8J3A3N8_9PROT</name>
<evidence type="ECO:0000256" key="1">
    <source>
        <dbReference type="ARBA" id="ARBA00000086"/>
    </source>
</evidence>
<evidence type="ECO:0000259" key="5">
    <source>
        <dbReference type="SMART" id="SM00478"/>
    </source>
</evidence>
<reference evidence="6" key="2">
    <citation type="submission" date="2020-09" db="EMBL/GenBank/DDBJ databases">
        <authorList>
            <person name="Sun Q."/>
            <person name="Zhou Y."/>
        </authorList>
    </citation>
    <scope>NUCLEOTIDE SEQUENCE</scope>
    <source>
        <strain evidence="6">CGMCC 1.14984</strain>
    </source>
</reference>
<dbReference type="GO" id="GO:0006285">
    <property type="term" value="P:base-excision repair, AP site formation"/>
    <property type="evidence" value="ECO:0007669"/>
    <property type="project" value="TreeGrafter"/>
</dbReference>
<dbReference type="InterPro" id="IPR003265">
    <property type="entry name" value="HhH-GPD_domain"/>
</dbReference>
<dbReference type="GO" id="GO:0005737">
    <property type="term" value="C:cytoplasm"/>
    <property type="evidence" value="ECO:0007669"/>
    <property type="project" value="TreeGrafter"/>
</dbReference>
<evidence type="ECO:0000256" key="3">
    <source>
        <dbReference type="ARBA" id="ARBA00022763"/>
    </source>
</evidence>
<reference evidence="6" key="1">
    <citation type="journal article" date="2014" name="Int. J. Syst. Evol. Microbiol.">
        <title>Complete genome sequence of Corynebacterium casei LMG S-19264T (=DSM 44701T), isolated from a smear-ripened cheese.</title>
        <authorList>
            <consortium name="US DOE Joint Genome Institute (JGI-PGF)"/>
            <person name="Walter F."/>
            <person name="Albersmeier A."/>
            <person name="Kalinowski J."/>
            <person name="Ruckert C."/>
        </authorList>
    </citation>
    <scope>NUCLEOTIDE SEQUENCE</scope>
    <source>
        <strain evidence="6">CGMCC 1.14984</strain>
    </source>
</reference>
<dbReference type="GO" id="GO:0006307">
    <property type="term" value="P:DNA alkylation repair"/>
    <property type="evidence" value="ECO:0007669"/>
    <property type="project" value="TreeGrafter"/>
</dbReference>
<dbReference type="EC" id="3.2.2.21" evidence="2"/>
<comment type="catalytic activity">
    <reaction evidence="1">
        <text>Hydrolysis of alkylated DNA, releasing 3-methyladenine, 3-methylguanine, 7-methylguanine and 7-methyladenine.</text>
        <dbReference type="EC" id="3.2.2.21"/>
    </reaction>
</comment>
<dbReference type="GO" id="GO:0008725">
    <property type="term" value="F:DNA-3-methyladenine glycosylase activity"/>
    <property type="evidence" value="ECO:0007669"/>
    <property type="project" value="TreeGrafter"/>
</dbReference>